<reference evidence="1" key="1">
    <citation type="journal article" date="2015" name="Nature">
        <title>Complex archaea that bridge the gap between prokaryotes and eukaryotes.</title>
        <authorList>
            <person name="Spang A."/>
            <person name="Saw J.H."/>
            <person name="Jorgensen S.L."/>
            <person name="Zaremba-Niedzwiedzka K."/>
            <person name="Martijn J."/>
            <person name="Lind A.E."/>
            <person name="van Eijk R."/>
            <person name="Schleper C."/>
            <person name="Guy L."/>
            <person name="Ettema T.J."/>
        </authorList>
    </citation>
    <scope>NUCLEOTIDE SEQUENCE</scope>
</reference>
<gene>
    <name evidence="1" type="ORF">LCGC14_0531330</name>
</gene>
<sequence>MPYEITSPCCGHTQIYKPRGDKLKEGSHTNCKKCSKDFSIDIKLSELISKLPNISKKITKSNKKLSSHSTTTTGRGSTSLLPLIPEYQDVNIKSLLKNWSIHQLYTNSKFSGQAMQTLTKPEFIEQGQIVQGRVYWTSDMPPYHRPDWLYPWQKVGIDLMLLGHCLWQAGRQLVGKTTGAGFANFEDMLMVDNTVVGLAAPGVRQCENLLRQMFKEVITLEDGTKFDLWNQLFKPYFIVDNVDKYVMKNGSMIYIIPLSETTAPGAAIDILHIEEIDKAVDDPQKLRGLGAIIPTIRARKDKAKIRITCNVKSAVYRVLREELKQFGEYFPIYMEKPYNTETETFTGEHHIYNEYIEFGHKPDIDEILKVLMDTILGSGYTQAQLGNMDDFEGSMWNPDKLDKAYLKGKTYRFKEHYEHTGMGIDPGAVHAFAITIWGKEGVGKNTQVVKLWSGRFTLSGRTTVEKQKMVKTIAKACAKAYLEFDCEFVAYESNSGALLIVPFIGYYVKKFRDETKFKTSYAKWRERISNFGGDKEQGPQGKLISRADYIMLMQILIDYEMAIIPIISASDNILKLEFARYKPAEKGGKDAKYKGDMVDSSLHIVWHLCGGRRFVREITKMVKREGVYAL</sequence>
<comment type="caution">
    <text evidence="1">The sequence shown here is derived from an EMBL/GenBank/DDBJ whole genome shotgun (WGS) entry which is preliminary data.</text>
</comment>
<protein>
    <submittedName>
        <fullName evidence="1">Uncharacterized protein</fullName>
    </submittedName>
</protein>
<dbReference type="Gene3D" id="3.40.50.300">
    <property type="entry name" value="P-loop containing nucleotide triphosphate hydrolases"/>
    <property type="match status" value="1"/>
</dbReference>
<name>A0A0F9SDW2_9ZZZZ</name>
<dbReference type="EMBL" id="LAZR01000694">
    <property type="protein sequence ID" value="KKN60487.1"/>
    <property type="molecule type" value="Genomic_DNA"/>
</dbReference>
<dbReference type="AlphaFoldDB" id="A0A0F9SDW2"/>
<dbReference type="InterPro" id="IPR027417">
    <property type="entry name" value="P-loop_NTPase"/>
</dbReference>
<evidence type="ECO:0000313" key="1">
    <source>
        <dbReference type="EMBL" id="KKN60487.1"/>
    </source>
</evidence>
<proteinExistence type="predicted"/>
<accession>A0A0F9SDW2</accession>
<organism evidence="1">
    <name type="scientific">marine sediment metagenome</name>
    <dbReference type="NCBI Taxonomy" id="412755"/>
    <lineage>
        <taxon>unclassified sequences</taxon>
        <taxon>metagenomes</taxon>
        <taxon>ecological metagenomes</taxon>
    </lineage>
</organism>